<dbReference type="PROSITE" id="PS50943">
    <property type="entry name" value="HTH_CROC1"/>
    <property type="match status" value="1"/>
</dbReference>
<evidence type="ECO:0000259" key="2">
    <source>
        <dbReference type="PROSITE" id="PS50943"/>
    </source>
</evidence>
<organism evidence="3">
    <name type="scientific">Bartonella sp. TT0105</name>
    <dbReference type="NCBI Taxonomy" id="596995"/>
    <lineage>
        <taxon>Bacteria</taxon>
        <taxon>Pseudomonadati</taxon>
        <taxon>Pseudomonadota</taxon>
        <taxon>Alphaproteobacteria</taxon>
        <taxon>Hyphomicrobiales</taxon>
        <taxon>Bartonellaceae</taxon>
        <taxon>Bartonella</taxon>
    </lineage>
</organism>
<dbReference type="InterPro" id="IPR010982">
    <property type="entry name" value="Lambda_DNA-bd_dom_sf"/>
</dbReference>
<accession>F4Y9H1</accession>
<dbReference type="PANTHER" id="PTHR36924:SF1">
    <property type="entry name" value="ANTITOXIN HIGA-1"/>
    <property type="match status" value="1"/>
</dbReference>
<dbReference type="EMBL" id="GU173851">
    <property type="protein sequence ID" value="ADN97104.1"/>
    <property type="molecule type" value="Genomic_DNA"/>
</dbReference>
<keyword evidence="1" id="KW-0238">DNA-binding</keyword>
<proteinExistence type="predicted"/>
<dbReference type="InterPro" id="IPR013430">
    <property type="entry name" value="Toxin_antidote_HigA"/>
</dbReference>
<dbReference type="GO" id="GO:0003677">
    <property type="term" value="F:DNA binding"/>
    <property type="evidence" value="ECO:0007669"/>
    <property type="project" value="UniProtKB-KW"/>
</dbReference>
<dbReference type="Gene3D" id="1.10.260.40">
    <property type="entry name" value="lambda repressor-like DNA-binding domains"/>
    <property type="match status" value="1"/>
</dbReference>
<name>F4Y9H1_9HYPH</name>
<evidence type="ECO:0000256" key="1">
    <source>
        <dbReference type="ARBA" id="ARBA00023125"/>
    </source>
</evidence>
<reference evidence="3" key="1">
    <citation type="submission" date="2009-11" db="EMBL/GenBank/DDBJ databases">
        <title>Identification of a novel type four secretion system on plasmid pTT0105 from Bartonella spp. in Taiwan.</title>
        <authorList>
            <person name="Ji D.-D."/>
            <person name="Lee J.-L."/>
        </authorList>
    </citation>
    <scope>NUCLEOTIDE SEQUENCE</scope>
    <source>
        <strain evidence="3">TT0105</strain>
        <plasmid evidence="3">pTT0105</plasmid>
    </source>
</reference>
<keyword evidence="3" id="KW-0614">Plasmid</keyword>
<feature type="domain" description="HTH cro/C1-type" evidence="2">
    <location>
        <begin position="18"/>
        <end position="59"/>
    </location>
</feature>
<dbReference type="SMART" id="SM00530">
    <property type="entry name" value="HTH_XRE"/>
    <property type="match status" value="1"/>
</dbReference>
<dbReference type="AlphaFoldDB" id="F4Y9H1"/>
<dbReference type="InterPro" id="IPR001387">
    <property type="entry name" value="Cro/C1-type_HTH"/>
</dbReference>
<dbReference type="Pfam" id="PF01381">
    <property type="entry name" value="HTH_3"/>
    <property type="match status" value="1"/>
</dbReference>
<dbReference type="CDD" id="cd00093">
    <property type="entry name" value="HTH_XRE"/>
    <property type="match status" value="1"/>
</dbReference>
<protein>
    <submittedName>
        <fullName evidence="3">Virulence associated protein</fullName>
    </submittedName>
</protein>
<geneLocation type="plasmid" evidence="3">
    <name>pTT0105</name>
</geneLocation>
<dbReference type="RefSeq" id="WP_015060451.1">
    <property type="nucleotide sequence ID" value="NC_019248.1"/>
</dbReference>
<dbReference type="SUPFAM" id="SSF47413">
    <property type="entry name" value="lambda repressor-like DNA-binding domains"/>
    <property type="match status" value="1"/>
</dbReference>
<evidence type="ECO:0000313" key="3">
    <source>
        <dbReference type="EMBL" id="ADN97104.1"/>
    </source>
</evidence>
<sequence>MMKNPPHPGKLLREDVIKELGLSINEAAERLGISRVALSRVLNGKAAVSANLAIRLEMAGVSTARAWLAMQTNYDLSKALKRKQPKIQPLSVSSH</sequence>
<dbReference type="PANTHER" id="PTHR36924">
    <property type="entry name" value="ANTITOXIN HIGA-1"/>
    <property type="match status" value="1"/>
</dbReference>
<dbReference type="NCBIfam" id="TIGR02607">
    <property type="entry name" value="antidote_HigA"/>
    <property type="match status" value="1"/>
</dbReference>